<dbReference type="RefSeq" id="WP_241443545.1">
    <property type="nucleotide sequence ID" value="NZ_BSUJ01000001.1"/>
</dbReference>
<evidence type="ECO:0000313" key="3">
    <source>
        <dbReference type="Proteomes" id="UP001157109"/>
    </source>
</evidence>
<keyword evidence="1" id="KW-0812">Transmembrane</keyword>
<keyword evidence="1" id="KW-1133">Transmembrane helix</keyword>
<sequence length="78" mass="8605">MSDPLETREPRGPWLGLSPWAWLGRVGVAILFLVLASRLNRSGLSLLLAVLLVLSAAILVVQPVVDHITRTQGLRLRR</sequence>
<feature type="transmembrane region" description="Helical" evidence="1">
    <location>
        <begin position="44"/>
        <end position="65"/>
    </location>
</feature>
<reference evidence="3" key="1">
    <citation type="journal article" date="2019" name="Int. J. Syst. Evol. Microbiol.">
        <title>The Global Catalogue of Microorganisms (GCM) 10K type strain sequencing project: providing services to taxonomists for standard genome sequencing and annotation.</title>
        <authorList>
            <consortium name="The Broad Institute Genomics Platform"/>
            <consortium name="The Broad Institute Genome Sequencing Center for Infectious Disease"/>
            <person name="Wu L."/>
            <person name="Ma J."/>
        </authorList>
    </citation>
    <scope>NUCLEOTIDE SEQUENCE [LARGE SCALE GENOMIC DNA]</scope>
    <source>
        <strain evidence="3">NBRC 105830</strain>
    </source>
</reference>
<proteinExistence type="predicted"/>
<comment type="caution">
    <text evidence="2">The sequence shown here is derived from an EMBL/GenBank/DDBJ whole genome shotgun (WGS) entry which is preliminary data.</text>
</comment>
<dbReference type="Proteomes" id="UP001157109">
    <property type="component" value="Unassembled WGS sequence"/>
</dbReference>
<evidence type="ECO:0000256" key="1">
    <source>
        <dbReference type="SAM" id="Phobius"/>
    </source>
</evidence>
<gene>
    <name evidence="2" type="ORF">GCM10025862_36630</name>
</gene>
<keyword evidence="1" id="KW-0472">Membrane</keyword>
<keyword evidence="3" id="KW-1185">Reference proteome</keyword>
<accession>A0ABQ6HTE2</accession>
<name>A0ABQ6HTE2_9MICO</name>
<feature type="transmembrane region" description="Helical" evidence="1">
    <location>
        <begin position="20"/>
        <end position="37"/>
    </location>
</feature>
<organism evidence="2 3">
    <name type="scientific">Arsenicicoccus piscis</name>
    <dbReference type="NCBI Taxonomy" id="673954"/>
    <lineage>
        <taxon>Bacteria</taxon>
        <taxon>Bacillati</taxon>
        <taxon>Actinomycetota</taxon>
        <taxon>Actinomycetes</taxon>
        <taxon>Micrococcales</taxon>
        <taxon>Intrasporangiaceae</taxon>
        <taxon>Arsenicicoccus</taxon>
    </lineage>
</organism>
<evidence type="ECO:0000313" key="2">
    <source>
        <dbReference type="EMBL" id="GMA21642.1"/>
    </source>
</evidence>
<dbReference type="EMBL" id="BSUJ01000001">
    <property type="protein sequence ID" value="GMA21642.1"/>
    <property type="molecule type" value="Genomic_DNA"/>
</dbReference>
<protein>
    <submittedName>
        <fullName evidence="2">Uncharacterized protein</fullName>
    </submittedName>
</protein>